<protein>
    <submittedName>
        <fullName evidence="1">Uncharacterized protein</fullName>
    </submittedName>
</protein>
<accession>A0A096H2F3</accession>
<name>A0A096H2F3_COMTE</name>
<dbReference type="AlphaFoldDB" id="A0A096H2F3"/>
<gene>
    <name evidence="1" type="ORF">P353_04880</name>
</gene>
<comment type="caution">
    <text evidence="1">The sequence shown here is derived from an EMBL/GenBank/DDBJ whole genome shotgun (WGS) entry which is preliminary data.</text>
</comment>
<reference evidence="1 2" key="1">
    <citation type="submission" date="2013-09" db="EMBL/GenBank/DDBJ databases">
        <title>High correlation between genotypes and phenotypes of environmental bacteria Comamonas testosteroni strains.</title>
        <authorList>
            <person name="Liu L."/>
            <person name="Zhu W."/>
            <person name="Xia X."/>
            <person name="Xu B."/>
            <person name="Luo M."/>
            <person name="Wang G."/>
        </authorList>
    </citation>
    <scope>NUCLEOTIDE SEQUENCE [LARGE SCALE GENOMIC DNA]</scope>
    <source>
        <strain evidence="1 2">JL40</strain>
    </source>
</reference>
<evidence type="ECO:0000313" key="1">
    <source>
        <dbReference type="EMBL" id="KGH31600.1"/>
    </source>
</evidence>
<evidence type="ECO:0000313" key="2">
    <source>
        <dbReference type="Proteomes" id="UP000029553"/>
    </source>
</evidence>
<dbReference type="EMBL" id="AWOR01000012">
    <property type="protein sequence ID" value="KGH31600.1"/>
    <property type="molecule type" value="Genomic_DNA"/>
</dbReference>
<proteinExistence type="predicted"/>
<organism evidence="1 2">
    <name type="scientific">Comamonas testosteroni</name>
    <name type="common">Pseudomonas testosteroni</name>
    <dbReference type="NCBI Taxonomy" id="285"/>
    <lineage>
        <taxon>Bacteria</taxon>
        <taxon>Pseudomonadati</taxon>
        <taxon>Pseudomonadota</taxon>
        <taxon>Betaproteobacteria</taxon>
        <taxon>Burkholderiales</taxon>
        <taxon>Comamonadaceae</taxon>
        <taxon>Comamonas</taxon>
    </lineage>
</organism>
<sequence length="31" mass="3842">MTHRFTTPAEQEIWIFSHLFRWLFFEETAAV</sequence>
<dbReference type="Proteomes" id="UP000029553">
    <property type="component" value="Unassembled WGS sequence"/>
</dbReference>